<evidence type="ECO:0000313" key="3">
    <source>
        <dbReference type="Proteomes" id="UP000724874"/>
    </source>
</evidence>
<organism evidence="2 3">
    <name type="scientific">Gymnopilus junonius</name>
    <name type="common">Spectacular rustgill mushroom</name>
    <name type="synonym">Gymnopilus spectabilis subsp. junonius</name>
    <dbReference type="NCBI Taxonomy" id="109634"/>
    <lineage>
        <taxon>Eukaryota</taxon>
        <taxon>Fungi</taxon>
        <taxon>Dikarya</taxon>
        <taxon>Basidiomycota</taxon>
        <taxon>Agaricomycotina</taxon>
        <taxon>Agaricomycetes</taxon>
        <taxon>Agaricomycetidae</taxon>
        <taxon>Agaricales</taxon>
        <taxon>Agaricineae</taxon>
        <taxon>Hymenogastraceae</taxon>
        <taxon>Gymnopilus</taxon>
    </lineage>
</organism>
<dbReference type="EMBL" id="JADNYJ010000047">
    <property type="protein sequence ID" value="KAF8900471.1"/>
    <property type="molecule type" value="Genomic_DNA"/>
</dbReference>
<dbReference type="AlphaFoldDB" id="A0A9P5TNU0"/>
<name>A0A9P5TNU0_GYMJU</name>
<keyword evidence="3" id="KW-1185">Reference proteome</keyword>
<sequence>MRFLGPFDFNVGKCGRARIIPRCFDQQTAELERAARTGRRIQTKGSRKPPSGKENANKKLSKVKEEATKERKKAAIQWAKAKNFHLTDSLVTLIEENARYRQAFGFVKEAG</sequence>
<comment type="caution">
    <text evidence="2">The sequence shown here is derived from an EMBL/GenBank/DDBJ whole genome shotgun (WGS) entry which is preliminary data.</text>
</comment>
<feature type="region of interest" description="Disordered" evidence="1">
    <location>
        <begin position="34"/>
        <end position="68"/>
    </location>
</feature>
<evidence type="ECO:0000313" key="2">
    <source>
        <dbReference type="EMBL" id="KAF8900471.1"/>
    </source>
</evidence>
<feature type="compositionally biased region" description="Basic residues" evidence="1">
    <location>
        <begin position="36"/>
        <end position="47"/>
    </location>
</feature>
<protein>
    <submittedName>
        <fullName evidence="2">Uncharacterized protein</fullName>
    </submittedName>
</protein>
<gene>
    <name evidence="2" type="ORF">CPB84DRAFT_1747465</name>
</gene>
<proteinExistence type="predicted"/>
<dbReference type="OrthoDB" id="3269005at2759"/>
<accession>A0A9P5TNU0</accession>
<reference evidence="2" key="1">
    <citation type="submission" date="2020-11" db="EMBL/GenBank/DDBJ databases">
        <authorList>
            <consortium name="DOE Joint Genome Institute"/>
            <person name="Ahrendt S."/>
            <person name="Riley R."/>
            <person name="Andreopoulos W."/>
            <person name="LaButti K."/>
            <person name="Pangilinan J."/>
            <person name="Ruiz-duenas F.J."/>
            <person name="Barrasa J.M."/>
            <person name="Sanchez-Garcia M."/>
            <person name="Camarero S."/>
            <person name="Miyauchi S."/>
            <person name="Serrano A."/>
            <person name="Linde D."/>
            <person name="Babiker R."/>
            <person name="Drula E."/>
            <person name="Ayuso-Fernandez I."/>
            <person name="Pacheco R."/>
            <person name="Padilla G."/>
            <person name="Ferreira P."/>
            <person name="Barriuso J."/>
            <person name="Kellner H."/>
            <person name="Castanera R."/>
            <person name="Alfaro M."/>
            <person name="Ramirez L."/>
            <person name="Pisabarro A.G."/>
            <person name="Kuo A."/>
            <person name="Tritt A."/>
            <person name="Lipzen A."/>
            <person name="He G."/>
            <person name="Yan M."/>
            <person name="Ng V."/>
            <person name="Cullen D."/>
            <person name="Martin F."/>
            <person name="Rosso M.-N."/>
            <person name="Henrissat B."/>
            <person name="Hibbett D."/>
            <person name="Martinez A.T."/>
            <person name="Grigoriev I.V."/>
        </authorList>
    </citation>
    <scope>NUCLEOTIDE SEQUENCE</scope>
    <source>
        <strain evidence="2">AH 44721</strain>
    </source>
</reference>
<evidence type="ECO:0000256" key="1">
    <source>
        <dbReference type="SAM" id="MobiDB-lite"/>
    </source>
</evidence>
<dbReference type="Proteomes" id="UP000724874">
    <property type="component" value="Unassembled WGS sequence"/>
</dbReference>